<gene>
    <name evidence="3" type="ORF">CB0940_08067</name>
    <name evidence="4" type="ORF">RHO25_009272</name>
</gene>
<dbReference type="CDD" id="cd18186">
    <property type="entry name" value="BTB_POZ_ZBTB_KLHL-like"/>
    <property type="match status" value="1"/>
</dbReference>
<dbReference type="SUPFAM" id="SSF54695">
    <property type="entry name" value="POZ domain"/>
    <property type="match status" value="1"/>
</dbReference>
<feature type="compositionally biased region" description="Basic and acidic residues" evidence="1">
    <location>
        <begin position="206"/>
        <end position="238"/>
    </location>
</feature>
<evidence type="ECO:0000313" key="6">
    <source>
        <dbReference type="Proteomes" id="UP001302367"/>
    </source>
</evidence>
<organism evidence="3 5">
    <name type="scientific">Cercospora beticola</name>
    <name type="common">Sugarbeet leaf spot fungus</name>
    <dbReference type="NCBI Taxonomy" id="122368"/>
    <lineage>
        <taxon>Eukaryota</taxon>
        <taxon>Fungi</taxon>
        <taxon>Dikarya</taxon>
        <taxon>Ascomycota</taxon>
        <taxon>Pezizomycotina</taxon>
        <taxon>Dothideomycetes</taxon>
        <taxon>Dothideomycetidae</taxon>
        <taxon>Mycosphaerellales</taxon>
        <taxon>Mycosphaerellaceae</taxon>
        <taxon>Cercospora</taxon>
    </lineage>
</organism>
<feature type="compositionally biased region" description="Basic and acidic residues" evidence="1">
    <location>
        <begin position="294"/>
        <end position="312"/>
    </location>
</feature>
<dbReference type="OrthoDB" id="3649185at2759"/>
<feature type="compositionally biased region" description="Basic and acidic residues" evidence="1">
    <location>
        <begin position="252"/>
        <end position="285"/>
    </location>
</feature>
<proteinExistence type="predicted"/>
<dbReference type="Pfam" id="PF00651">
    <property type="entry name" value="BTB"/>
    <property type="match status" value="1"/>
</dbReference>
<dbReference type="SMART" id="SM00225">
    <property type="entry name" value="BTB"/>
    <property type="match status" value="1"/>
</dbReference>
<reference evidence="4 6" key="2">
    <citation type="submission" date="2023-09" db="EMBL/GenBank/DDBJ databases">
        <title>Complete-Gapless Cercospora beticola genome.</title>
        <authorList>
            <person name="Wyatt N.A."/>
            <person name="Spanner R.E."/>
            <person name="Bolton M.D."/>
        </authorList>
    </citation>
    <scope>NUCLEOTIDE SEQUENCE [LARGE SCALE GENOMIC DNA]</scope>
    <source>
        <strain evidence="4">Cb09-40</strain>
    </source>
</reference>
<evidence type="ECO:0000313" key="3">
    <source>
        <dbReference type="EMBL" id="PIA94117.1"/>
    </source>
</evidence>
<evidence type="ECO:0000313" key="5">
    <source>
        <dbReference type="Proteomes" id="UP000230605"/>
    </source>
</evidence>
<dbReference type="PANTHER" id="PTHR47843">
    <property type="entry name" value="BTB DOMAIN-CONTAINING PROTEIN-RELATED"/>
    <property type="match status" value="1"/>
</dbReference>
<protein>
    <recommendedName>
        <fullName evidence="2">BTB domain-containing protein</fullName>
    </recommendedName>
</protein>
<feature type="region of interest" description="Disordered" evidence="1">
    <location>
        <begin position="206"/>
        <end position="325"/>
    </location>
</feature>
<sequence length="354" mass="40206">MADSIRPGEVPTDYQPLHDNIQQLFASSEYSDLKIVCEGKIWNVHRNIVCTACPFFKLRCQNFQDVRTAVIDLSHDRKSAVQALLSYIYTADYKTDDSMGSDAMVFQVRVHTIANKYGLSKLSALAESKFLSIAKGSWASSGFATAIEEMYTVTPGTKKELQYIAIKIAVEYADILLGDEWSSFARLSRRLPAFAFDLSRELMARKAKKTESAEKKTTEKHEKRTEKKPKSTEARTEDYFNSTEMKTKNKSRSTESPESAEKEINEKHEKRTEKKPESTKARTEDYFNSTQTNTEDKSGSSESRSKKPESPVKKASSGRRCSKCGSSNLYRVRKSLFQRAGIWCKSCGRFRSRD</sequence>
<dbReference type="InterPro" id="IPR000210">
    <property type="entry name" value="BTB/POZ_dom"/>
</dbReference>
<dbReference type="Gene3D" id="3.30.710.10">
    <property type="entry name" value="Potassium Channel Kv1.1, Chain A"/>
    <property type="match status" value="1"/>
</dbReference>
<dbReference type="EMBL" id="LKMD01000104">
    <property type="protein sequence ID" value="PIA94117.1"/>
    <property type="molecule type" value="Genomic_DNA"/>
</dbReference>
<accession>A0A2G5HNI7</accession>
<dbReference type="PANTHER" id="PTHR47843:SF5">
    <property type="entry name" value="BTB_POZ DOMAIN PROTEIN"/>
    <property type="match status" value="1"/>
</dbReference>
<reference evidence="3 5" key="1">
    <citation type="submission" date="2015-10" db="EMBL/GenBank/DDBJ databases">
        <title>The cercosporin biosynthetic gene cluster was horizontally transferred to several fungal lineages and shown to be expanded in Cercospora beticola based on microsynteny with recipient genomes.</title>
        <authorList>
            <person name="De Jonge R."/>
            <person name="Ebert M.K."/>
            <person name="Suttle J.C."/>
            <person name="Jurick Ii W.M."/>
            <person name="Secor G.A."/>
            <person name="Thomma B.P."/>
            <person name="Van De Peer Y."/>
            <person name="Bolton M.D."/>
        </authorList>
    </citation>
    <scope>NUCLEOTIDE SEQUENCE [LARGE SCALE GENOMIC DNA]</scope>
    <source>
        <strain evidence="3 5">09-40</strain>
    </source>
</reference>
<evidence type="ECO:0000256" key="1">
    <source>
        <dbReference type="SAM" id="MobiDB-lite"/>
    </source>
</evidence>
<dbReference type="InterPro" id="IPR011333">
    <property type="entry name" value="SKP1/BTB/POZ_sf"/>
</dbReference>
<keyword evidence="6" id="KW-1185">Reference proteome</keyword>
<dbReference type="Proteomes" id="UP001302367">
    <property type="component" value="Chromosome 6"/>
</dbReference>
<name>A0A2G5HNI7_CERBT</name>
<feature type="domain" description="BTB" evidence="2">
    <location>
        <begin position="31"/>
        <end position="97"/>
    </location>
</feature>
<dbReference type="EMBL" id="CP134189">
    <property type="protein sequence ID" value="WPB04626.1"/>
    <property type="molecule type" value="Genomic_DNA"/>
</dbReference>
<dbReference type="AlphaFoldDB" id="A0A2G5HNI7"/>
<evidence type="ECO:0000259" key="2">
    <source>
        <dbReference type="PROSITE" id="PS50097"/>
    </source>
</evidence>
<dbReference type="PROSITE" id="PS50097">
    <property type="entry name" value="BTB"/>
    <property type="match status" value="1"/>
</dbReference>
<dbReference type="Proteomes" id="UP000230605">
    <property type="component" value="Chromosome 6"/>
</dbReference>
<evidence type="ECO:0000313" key="4">
    <source>
        <dbReference type="EMBL" id="WPB04626.1"/>
    </source>
</evidence>